<dbReference type="Proteomes" id="UP000062998">
    <property type="component" value="Unassembled WGS sequence"/>
</dbReference>
<accession>A0A119MSY8</accession>
<comment type="caution">
    <text evidence="3">The sequence shown here is derived from an EMBL/GenBank/DDBJ whole genome shotgun (WGS) entry which is preliminary data.</text>
</comment>
<keyword evidence="1" id="KW-0732">Signal</keyword>
<feature type="domain" description="BON" evidence="2">
    <location>
        <begin position="149"/>
        <end position="217"/>
    </location>
</feature>
<dbReference type="Gene3D" id="3.30.1340.30">
    <property type="match status" value="3"/>
</dbReference>
<dbReference type="Pfam" id="PF04972">
    <property type="entry name" value="BON"/>
    <property type="match status" value="3"/>
</dbReference>
<name>A0A119MSY8_9BURK</name>
<dbReference type="SMART" id="SM00749">
    <property type="entry name" value="BON"/>
    <property type="match status" value="2"/>
</dbReference>
<dbReference type="EMBL" id="LPIX01000018">
    <property type="protein sequence ID" value="KWE10574.1"/>
    <property type="molecule type" value="Genomic_DNA"/>
</dbReference>
<protein>
    <submittedName>
        <fullName evidence="3">OsmY domain-containing protein</fullName>
    </submittedName>
</protein>
<dbReference type="InterPro" id="IPR014004">
    <property type="entry name" value="Transpt-assoc_nodulatn_dom_bac"/>
</dbReference>
<evidence type="ECO:0000313" key="3">
    <source>
        <dbReference type="EMBL" id="KWE10574.1"/>
    </source>
</evidence>
<dbReference type="OrthoDB" id="870892at2"/>
<reference evidence="3 4" key="1">
    <citation type="submission" date="2015-11" db="EMBL/GenBank/DDBJ databases">
        <title>Expanding the genomic diversity of Burkholderia species for the development of highly accurate diagnostics.</title>
        <authorList>
            <person name="Sahl J."/>
            <person name="Keim P."/>
            <person name="Wagner D."/>
        </authorList>
    </citation>
    <scope>NUCLEOTIDE SEQUENCE [LARGE SCALE GENOMIC DNA]</scope>
    <source>
        <strain evidence="3 4">MSMB2167WGS</strain>
    </source>
</reference>
<dbReference type="InterPro" id="IPR007055">
    <property type="entry name" value="BON_dom"/>
</dbReference>
<dbReference type="InterPro" id="IPR051686">
    <property type="entry name" value="Lipoprotein_DolP"/>
</dbReference>
<proteinExistence type="predicted"/>
<evidence type="ECO:0000256" key="1">
    <source>
        <dbReference type="ARBA" id="ARBA00022729"/>
    </source>
</evidence>
<sequence length="227" mass="24728">MKADKQLKQEVQEELEFDPAVDATRIGVEVANRIVTLSGHPASYAEKLAVERAANRVSGVKAVVVDMTVRLPVADLRTDEDIADAVRSILHWTVGLHDDRVRVQVEHGWITLSGKVDWAYQSHVAVRTISQMRGVIGVTNHIEVLGDVGADDIGASIKRAILRHAEREIKHIEIDVHDGTVTLSGKVDSTAEREAARGAAWSARGVRVVVDNLDVTPPKPGPDGRIL</sequence>
<organism evidence="3 4">
    <name type="scientific">Burkholderia ubonensis</name>
    <dbReference type="NCBI Taxonomy" id="101571"/>
    <lineage>
        <taxon>Bacteria</taxon>
        <taxon>Pseudomonadati</taxon>
        <taxon>Pseudomonadota</taxon>
        <taxon>Betaproteobacteria</taxon>
        <taxon>Burkholderiales</taxon>
        <taxon>Burkholderiaceae</taxon>
        <taxon>Burkholderia</taxon>
        <taxon>Burkholderia cepacia complex</taxon>
    </lineage>
</organism>
<feature type="domain" description="BON" evidence="2">
    <location>
        <begin position="78"/>
        <end position="146"/>
    </location>
</feature>
<evidence type="ECO:0000313" key="4">
    <source>
        <dbReference type="Proteomes" id="UP000062998"/>
    </source>
</evidence>
<feature type="domain" description="BON" evidence="2">
    <location>
        <begin position="3"/>
        <end position="71"/>
    </location>
</feature>
<dbReference type="PROSITE" id="PS50914">
    <property type="entry name" value="BON"/>
    <property type="match status" value="3"/>
</dbReference>
<gene>
    <name evidence="3" type="ORF">WL73_34745</name>
</gene>
<dbReference type="AlphaFoldDB" id="A0A119MSY8"/>
<dbReference type="PANTHER" id="PTHR34606:SF4">
    <property type="entry name" value="OUTER MEMBRANE LIPOPROTEIN DOLP"/>
    <property type="match status" value="1"/>
</dbReference>
<dbReference type="PANTHER" id="PTHR34606">
    <property type="entry name" value="BON DOMAIN-CONTAINING PROTEIN"/>
    <property type="match status" value="1"/>
</dbReference>
<dbReference type="RefSeq" id="WP_060322730.1">
    <property type="nucleotide sequence ID" value="NZ_LPIU01000018.1"/>
</dbReference>
<evidence type="ECO:0000259" key="2">
    <source>
        <dbReference type="PROSITE" id="PS50914"/>
    </source>
</evidence>